<proteinExistence type="predicted"/>
<feature type="domain" description="Limiting CO2-inducible protein B/C beta carbonyic anhydrase" evidence="2">
    <location>
        <begin position="77"/>
        <end position="308"/>
    </location>
</feature>
<evidence type="ECO:0000259" key="2">
    <source>
        <dbReference type="Pfam" id="PF18599"/>
    </source>
</evidence>
<evidence type="ECO:0000313" key="4">
    <source>
        <dbReference type="Proteomes" id="UP001153069"/>
    </source>
</evidence>
<dbReference type="OrthoDB" id="38305at2759"/>
<feature type="chain" id="PRO_5040202236" evidence="1">
    <location>
        <begin position="23"/>
        <end position="580"/>
    </location>
</feature>
<reference evidence="3" key="1">
    <citation type="submission" date="2020-06" db="EMBL/GenBank/DDBJ databases">
        <authorList>
            <consortium name="Plant Systems Biology data submission"/>
        </authorList>
    </citation>
    <scope>NUCLEOTIDE SEQUENCE</scope>
    <source>
        <strain evidence="3">D6</strain>
    </source>
</reference>
<feature type="domain" description="Limiting CO2-inducible protein B/C beta carbonyic anhydrase" evidence="2">
    <location>
        <begin position="339"/>
        <end position="566"/>
    </location>
</feature>
<evidence type="ECO:0000313" key="3">
    <source>
        <dbReference type="EMBL" id="CAB9527553.1"/>
    </source>
</evidence>
<dbReference type="PANTHER" id="PTHR38016">
    <property type="entry name" value="UNNAMED PRODUCT"/>
    <property type="match status" value="1"/>
</dbReference>
<dbReference type="AlphaFoldDB" id="A0A9N8EVP6"/>
<feature type="signal peptide" evidence="1">
    <location>
        <begin position="1"/>
        <end position="22"/>
    </location>
</feature>
<dbReference type="PANTHER" id="PTHR38016:SF1">
    <property type="entry name" value="LIMITING CO2-INDUCIBLE PROTEIN B_C BETA CARBONYIC ANHYDRASE DOMAIN-CONTAINING PROTEIN"/>
    <property type="match status" value="1"/>
</dbReference>
<dbReference type="Pfam" id="PF18599">
    <property type="entry name" value="LCIB_C_CA"/>
    <property type="match status" value="2"/>
</dbReference>
<dbReference type="Proteomes" id="UP001153069">
    <property type="component" value="Unassembled WGS sequence"/>
</dbReference>
<dbReference type="EMBL" id="CAICTM010002015">
    <property type="protein sequence ID" value="CAB9527553.1"/>
    <property type="molecule type" value="Genomic_DNA"/>
</dbReference>
<sequence length="580" mass="61551">MSSNSSVVSTAALSVFSASAAALLLLRSSERSKSHSTSKDSGSVGTAATEISSVSGDHHYVDVEATLKSIHEAFPGAVPNNELVALLRNTLAASGYDGNTTLVATALCCDELNRPLVDDLEREFGQTFTMGGLAGFAFGGVTSFGAMAHHIPDGGNCLLVYGPHVGVDSEGNVGTVNRRGRKHGGACCGSASAAAGYVHQEYCKQITDDSVNTFNSVNTISNDPLDAQQQFVNNLLLPYGKRLEEAEDKKAELPKALFDAQNELVQRIVAKGASNVGGRGKIAMVGGVQINTPPGMQDYFLPLRFELRNNKGALVEDFMAHRSAILPTVESITQHFPRAMPNNALVSRVQAKLAECGYNEKSTLLATSLCCDEVNKPLIDDFSAVYGNNFSMGGLAGFAFGGVTSFGAMAHHIPDDGSCLIVFGPHVGVDSKGNVGTIDRIGRKKIGACCGSAAAASGFVHEQYCKKVTDAVSVSDPQDAQQQFVNSLLLPQAERLEQAKNRNVELPFALFDAQQDLLRKIVAKGCGEVAGDGKIALLGGIQINTPSSSCKEGMYDYFLPLSFELRNNKGELIEDLLWEE</sequence>
<gene>
    <name evidence="3" type="ORF">SEMRO_2017_G311180.1</name>
</gene>
<keyword evidence="1" id="KW-0732">Signal</keyword>
<accession>A0A9N8EVP6</accession>
<name>A0A9N8EVP6_9STRA</name>
<comment type="caution">
    <text evidence="3">The sequence shown here is derived from an EMBL/GenBank/DDBJ whole genome shotgun (WGS) entry which is preliminary data.</text>
</comment>
<dbReference type="InterPro" id="IPR040703">
    <property type="entry name" value="LCIB/C_CA"/>
</dbReference>
<evidence type="ECO:0000256" key="1">
    <source>
        <dbReference type="SAM" id="SignalP"/>
    </source>
</evidence>
<keyword evidence="4" id="KW-1185">Reference proteome</keyword>
<protein>
    <submittedName>
        <fullName evidence="3">Inherit from NOG: Low-co2 inducible protein</fullName>
    </submittedName>
</protein>
<organism evidence="3 4">
    <name type="scientific">Seminavis robusta</name>
    <dbReference type="NCBI Taxonomy" id="568900"/>
    <lineage>
        <taxon>Eukaryota</taxon>
        <taxon>Sar</taxon>
        <taxon>Stramenopiles</taxon>
        <taxon>Ochrophyta</taxon>
        <taxon>Bacillariophyta</taxon>
        <taxon>Bacillariophyceae</taxon>
        <taxon>Bacillariophycidae</taxon>
        <taxon>Naviculales</taxon>
        <taxon>Naviculaceae</taxon>
        <taxon>Seminavis</taxon>
    </lineage>
</organism>